<proteinExistence type="predicted"/>
<evidence type="ECO:0008006" key="3">
    <source>
        <dbReference type="Google" id="ProtNLM"/>
    </source>
</evidence>
<protein>
    <recommendedName>
        <fullName evidence="3">HEAT repeat domain-containing protein</fullName>
    </recommendedName>
</protein>
<keyword evidence="2" id="KW-1185">Reference proteome</keyword>
<accession>A0ABU3EVZ2</accession>
<organism evidence="1 2">
    <name type="scientific">Enterococcus hulanensis</name>
    <dbReference type="NCBI Taxonomy" id="2559929"/>
    <lineage>
        <taxon>Bacteria</taxon>
        <taxon>Bacillati</taxon>
        <taxon>Bacillota</taxon>
        <taxon>Bacilli</taxon>
        <taxon>Lactobacillales</taxon>
        <taxon>Enterococcaceae</taxon>
        <taxon>Enterococcus</taxon>
    </lineage>
</organism>
<comment type="caution">
    <text evidence="1">The sequence shown here is derived from an EMBL/GenBank/DDBJ whole genome shotgun (WGS) entry which is preliminary data.</text>
</comment>
<evidence type="ECO:0000313" key="1">
    <source>
        <dbReference type="EMBL" id="MDT2598836.1"/>
    </source>
</evidence>
<dbReference type="Proteomes" id="UP001252875">
    <property type="component" value="Unassembled WGS sequence"/>
</dbReference>
<reference evidence="1 2" key="1">
    <citation type="submission" date="2023-03" db="EMBL/GenBank/DDBJ databases">
        <authorList>
            <person name="Shen W."/>
            <person name="Cai J."/>
        </authorList>
    </citation>
    <scope>NUCLEOTIDE SEQUENCE [LARGE SCALE GENOMIC DNA]</scope>
    <source>
        <strain evidence="1 2">D6-4</strain>
    </source>
</reference>
<evidence type="ECO:0000313" key="2">
    <source>
        <dbReference type="Proteomes" id="UP001252875"/>
    </source>
</evidence>
<name>A0ABU3EVZ2_9ENTE</name>
<dbReference type="RefSeq" id="WP_311820969.1">
    <property type="nucleotide sequence ID" value="NZ_JARPYF010000001.1"/>
</dbReference>
<dbReference type="EMBL" id="JARPYI010000001">
    <property type="protein sequence ID" value="MDT2598836.1"/>
    <property type="molecule type" value="Genomic_DNA"/>
</dbReference>
<sequence length="195" mass="22019">MLFSENAGQRTIAAKLIPLTCEVSDILLSRLKTEPALYTRLALTEKLESGDQSTALRMIDFLVDIGDNQHSKPIAPSKKKSFPLPRDLIARSLGRMKPEIFPTLLEAAEKLPSSQLSELIDAIGYMAFYHPALATTENYQRLLKIKKAHSNEPLIQWKFLICFSAFPQSTELLQQEEQFTEEAQRSLTLLALKKD</sequence>
<gene>
    <name evidence="1" type="ORF">P7D85_03565</name>
</gene>